<dbReference type="Pfam" id="PF07859">
    <property type="entry name" value="Abhydrolase_3"/>
    <property type="match status" value="1"/>
</dbReference>
<evidence type="ECO:0000313" key="3">
    <source>
        <dbReference type="EMBL" id="KAF2169164.1"/>
    </source>
</evidence>
<dbReference type="InterPro" id="IPR050300">
    <property type="entry name" value="GDXG_lipolytic_enzyme"/>
</dbReference>
<dbReference type="InterPro" id="IPR029058">
    <property type="entry name" value="AB_hydrolase_fold"/>
</dbReference>
<reference evidence="3" key="1">
    <citation type="journal article" date="2020" name="Stud. Mycol.">
        <title>101 Dothideomycetes genomes: a test case for predicting lifestyles and emergence of pathogens.</title>
        <authorList>
            <person name="Haridas S."/>
            <person name="Albert R."/>
            <person name="Binder M."/>
            <person name="Bloem J."/>
            <person name="Labutti K."/>
            <person name="Salamov A."/>
            <person name="Andreopoulos B."/>
            <person name="Baker S."/>
            <person name="Barry K."/>
            <person name="Bills G."/>
            <person name="Bluhm B."/>
            <person name="Cannon C."/>
            <person name="Castanera R."/>
            <person name="Culley D."/>
            <person name="Daum C."/>
            <person name="Ezra D."/>
            <person name="Gonzalez J."/>
            <person name="Henrissat B."/>
            <person name="Kuo A."/>
            <person name="Liang C."/>
            <person name="Lipzen A."/>
            <person name="Lutzoni F."/>
            <person name="Magnuson J."/>
            <person name="Mondo S."/>
            <person name="Nolan M."/>
            <person name="Ohm R."/>
            <person name="Pangilinan J."/>
            <person name="Park H.-J."/>
            <person name="Ramirez L."/>
            <person name="Alfaro M."/>
            <person name="Sun H."/>
            <person name="Tritt A."/>
            <person name="Yoshinaga Y."/>
            <person name="Zwiers L.-H."/>
            <person name="Turgeon B."/>
            <person name="Goodwin S."/>
            <person name="Spatafora J."/>
            <person name="Crous P."/>
            <person name="Grigoriev I."/>
        </authorList>
    </citation>
    <scope>NUCLEOTIDE SEQUENCE</scope>
    <source>
        <strain evidence="3">ATCC 36951</strain>
    </source>
</reference>
<dbReference type="EMBL" id="ML993588">
    <property type="protein sequence ID" value="KAF2169164.1"/>
    <property type="molecule type" value="Genomic_DNA"/>
</dbReference>
<proteinExistence type="predicted"/>
<organism evidence="3 4">
    <name type="scientific">Zasmidium cellare ATCC 36951</name>
    <dbReference type="NCBI Taxonomy" id="1080233"/>
    <lineage>
        <taxon>Eukaryota</taxon>
        <taxon>Fungi</taxon>
        <taxon>Dikarya</taxon>
        <taxon>Ascomycota</taxon>
        <taxon>Pezizomycotina</taxon>
        <taxon>Dothideomycetes</taxon>
        <taxon>Dothideomycetidae</taxon>
        <taxon>Mycosphaerellales</taxon>
        <taxon>Mycosphaerellaceae</taxon>
        <taxon>Zasmidium</taxon>
    </lineage>
</organism>
<dbReference type="OrthoDB" id="433474at2759"/>
<accession>A0A6A6CPU6</accession>
<dbReference type="Gene3D" id="3.40.50.1820">
    <property type="entry name" value="alpha/beta hydrolase"/>
    <property type="match status" value="1"/>
</dbReference>
<sequence length="359" mass="39302">MAAQSGFTPPGRLGNPDLKFLDDERLHPELRKALVAADFQDMLPASWPTDLKELHPLLGEQHEATNAMYSMTPLGLPGDENEPDVGPEEITIDGQDGNKITLYVFRPVTKEPTPCVIYTHGGGMTIISTNAPPHMRWAKSMAIKGVVAIVTDFRNAYTKEKHNPFPAGLNDCVAAVKWVDAHKSDLNISKIVLQGESGGGNLACATALRANREGWVDKIAGVYAYVPYVSGKYGLSKEEKLKQFPSMVENDNYIINCASMKSMSQYYSPDHMDKAEAWPLNATEQELKGLPPHILSMDELDPLRDDGLAYFHKLTAAGVKVAAEVNLGLPHGAALLFRVVLNDAHEKIQRAIVAFAKSL</sequence>
<dbReference type="GeneID" id="54569558"/>
<dbReference type="InterPro" id="IPR013094">
    <property type="entry name" value="AB_hydrolase_3"/>
</dbReference>
<keyword evidence="4" id="KW-1185">Reference proteome</keyword>
<dbReference type="PANTHER" id="PTHR48081:SF8">
    <property type="entry name" value="ALPHA_BETA HYDROLASE FOLD-3 DOMAIN-CONTAINING PROTEIN-RELATED"/>
    <property type="match status" value="1"/>
</dbReference>
<evidence type="ECO:0000259" key="2">
    <source>
        <dbReference type="Pfam" id="PF07859"/>
    </source>
</evidence>
<dbReference type="SUPFAM" id="SSF53474">
    <property type="entry name" value="alpha/beta-Hydrolases"/>
    <property type="match status" value="1"/>
</dbReference>
<dbReference type="AlphaFoldDB" id="A0A6A6CPU6"/>
<feature type="domain" description="Alpha/beta hydrolase fold-3" evidence="2">
    <location>
        <begin position="116"/>
        <end position="333"/>
    </location>
</feature>
<gene>
    <name evidence="3" type="ORF">M409DRAFT_64921</name>
</gene>
<dbReference type="Proteomes" id="UP000799537">
    <property type="component" value="Unassembled WGS sequence"/>
</dbReference>
<protein>
    <recommendedName>
        <fullName evidence="2">Alpha/beta hydrolase fold-3 domain-containing protein</fullName>
    </recommendedName>
</protein>
<dbReference type="RefSeq" id="XP_033670053.1">
    <property type="nucleotide sequence ID" value="XM_033816286.1"/>
</dbReference>
<dbReference type="PANTHER" id="PTHR48081">
    <property type="entry name" value="AB HYDROLASE SUPERFAMILY PROTEIN C4A8.06C"/>
    <property type="match status" value="1"/>
</dbReference>
<keyword evidence="1" id="KW-0378">Hydrolase</keyword>
<evidence type="ECO:0000313" key="4">
    <source>
        <dbReference type="Proteomes" id="UP000799537"/>
    </source>
</evidence>
<name>A0A6A6CPU6_ZASCE</name>
<dbReference type="GO" id="GO:0016787">
    <property type="term" value="F:hydrolase activity"/>
    <property type="evidence" value="ECO:0007669"/>
    <property type="project" value="UniProtKB-KW"/>
</dbReference>
<evidence type="ECO:0000256" key="1">
    <source>
        <dbReference type="ARBA" id="ARBA00022801"/>
    </source>
</evidence>